<evidence type="ECO:0000256" key="1">
    <source>
        <dbReference type="SAM" id="MobiDB-lite"/>
    </source>
</evidence>
<reference evidence="2 3" key="1">
    <citation type="submission" date="2020-08" db="EMBL/GenBank/DDBJ databases">
        <authorList>
            <person name="Hejnol A."/>
        </authorList>
    </citation>
    <scope>NUCLEOTIDE SEQUENCE [LARGE SCALE GENOMIC DNA]</scope>
</reference>
<sequence length="541" mass="62527">MNSLTVSQPKVNIRGLLCNQIFNPTKFVAVVESDQEIKVVDDNCVLIKGQRLMIHYRHTKENGVFMEEEPNGTVHVYENERNRYSAINRSKLQFVNEFGNCVLRVSRKSRRYICLDLRKRINSVWPSSIAEYFKTFRAVSVQYQDVEGVLHVTPEVTPEWTKVLNEIEVEDNFYKRTKSLRTISPSYTSSPDSDWSDVILQLNSTEILPTVDELKRSVESYRNQSKTCGTKKSLDSDTTHDYDQTIKMTVIERTRKTFKAVMETCIQESDKAILQKQVIQDLNENPDVIMTELERLKRENVVKFEICTLLNFYINASVTVSDSCHPVITELCEWVIFRVVKKSLGCFEAIDCLSELIANEGASVLKKYCPKAVKKLLAFLEQQKSTSFNSKAWNQIIDCFDYNCSEELPFASNLDGKSETFGSQRKRRSKEHKSSEKQLGEKNEIEIVKAEPMNNNKKNEIYFENQIPKRITHSGRMSVASRIEKSAEVLNIQRGSNSKHESDDETKDYWKPNHRKRACGICYSREHKTIDCEDRKAFLAS</sequence>
<dbReference type="EMBL" id="CAJFCJ010000011">
    <property type="protein sequence ID" value="CAD5119832.1"/>
    <property type="molecule type" value="Genomic_DNA"/>
</dbReference>
<evidence type="ECO:0000313" key="3">
    <source>
        <dbReference type="Proteomes" id="UP000549394"/>
    </source>
</evidence>
<feature type="region of interest" description="Disordered" evidence="1">
    <location>
        <begin position="418"/>
        <end position="444"/>
    </location>
</feature>
<keyword evidence="3" id="KW-1185">Reference proteome</keyword>
<proteinExistence type="predicted"/>
<gene>
    <name evidence="2" type="ORF">DGYR_LOCUS8018</name>
</gene>
<comment type="caution">
    <text evidence="2">The sequence shown here is derived from an EMBL/GenBank/DDBJ whole genome shotgun (WGS) entry which is preliminary data.</text>
</comment>
<evidence type="ECO:0000313" key="2">
    <source>
        <dbReference type="EMBL" id="CAD5119832.1"/>
    </source>
</evidence>
<dbReference type="Proteomes" id="UP000549394">
    <property type="component" value="Unassembled WGS sequence"/>
</dbReference>
<accession>A0A7I8VU60</accession>
<protein>
    <submittedName>
        <fullName evidence="2">DgyrCDS8415</fullName>
    </submittedName>
</protein>
<feature type="compositionally biased region" description="Basic and acidic residues" evidence="1">
    <location>
        <begin position="432"/>
        <end position="444"/>
    </location>
</feature>
<dbReference type="AlphaFoldDB" id="A0A7I8VU60"/>
<name>A0A7I8VU60_9ANNE</name>
<organism evidence="2 3">
    <name type="scientific">Dimorphilus gyrociliatus</name>
    <dbReference type="NCBI Taxonomy" id="2664684"/>
    <lineage>
        <taxon>Eukaryota</taxon>
        <taxon>Metazoa</taxon>
        <taxon>Spiralia</taxon>
        <taxon>Lophotrochozoa</taxon>
        <taxon>Annelida</taxon>
        <taxon>Polychaeta</taxon>
        <taxon>Polychaeta incertae sedis</taxon>
        <taxon>Dinophilidae</taxon>
        <taxon>Dimorphilus</taxon>
    </lineage>
</organism>